<dbReference type="NCBIfam" id="TIGR03083">
    <property type="entry name" value="maleylpyruvate isomerase family mycothiol-dependent enzyme"/>
    <property type="match status" value="1"/>
</dbReference>
<name>A0A1D7Y4R4_9ACTN</name>
<dbReference type="KEGG" id="spun:BFF78_04115"/>
<feature type="domain" description="Mycothiol-dependent maleylpyruvate isomerase metal-binding" evidence="1">
    <location>
        <begin position="16"/>
        <end position="137"/>
    </location>
</feature>
<gene>
    <name evidence="2" type="ORF">BFF78_04115</name>
</gene>
<dbReference type="EMBL" id="CP017248">
    <property type="protein sequence ID" value="AOR30349.1"/>
    <property type="molecule type" value="Genomic_DNA"/>
</dbReference>
<dbReference type="AlphaFoldDB" id="A0A1D7Y4R4"/>
<accession>A0A1D7Y4R4</accession>
<dbReference type="NCBIfam" id="TIGR03086">
    <property type="entry name" value="TIGR03086 family metal-binding protein"/>
    <property type="match status" value="1"/>
</dbReference>
<dbReference type="InterPro" id="IPR017517">
    <property type="entry name" value="Maleyloyr_isom"/>
</dbReference>
<evidence type="ECO:0000313" key="3">
    <source>
        <dbReference type="Proteomes" id="UP000094960"/>
    </source>
</evidence>
<organism evidence="2 3">
    <name type="scientific">Streptomyces fodineus</name>
    <dbReference type="NCBI Taxonomy" id="1904616"/>
    <lineage>
        <taxon>Bacteria</taxon>
        <taxon>Bacillati</taxon>
        <taxon>Actinomycetota</taxon>
        <taxon>Actinomycetes</taxon>
        <taxon>Kitasatosporales</taxon>
        <taxon>Streptomycetaceae</taxon>
        <taxon>Streptomyces</taxon>
    </lineage>
</organism>
<proteinExistence type="predicted"/>
<sequence>MADIKDAGKPEGVELVRRAHAYLREVVAAVPEEAWGRPTPCSEWTVRQVLNHARIDQQAYGLALAAGRPGEDPFQPADALHGDPVAELDKVLDAVADGYAHLPADAESVPTPLGPLPLPMAAGAAALDAAVHAWDIAVATDQNRPLAPALAAGLRPAADQLVPRLRGYGVFAPALASDGPRDEAAALLGSLGRDPEWVPPVF</sequence>
<dbReference type="InterPro" id="IPR024344">
    <property type="entry name" value="MDMPI_metal-binding"/>
</dbReference>
<dbReference type="InterPro" id="IPR017520">
    <property type="entry name" value="CHP03086"/>
</dbReference>
<dbReference type="Gene3D" id="1.20.120.450">
    <property type="entry name" value="dinb family like domain"/>
    <property type="match status" value="1"/>
</dbReference>
<dbReference type="InterPro" id="IPR034660">
    <property type="entry name" value="DinB/YfiT-like"/>
</dbReference>
<evidence type="ECO:0000259" key="1">
    <source>
        <dbReference type="Pfam" id="PF11716"/>
    </source>
</evidence>
<evidence type="ECO:0000313" key="2">
    <source>
        <dbReference type="EMBL" id="AOR30349.1"/>
    </source>
</evidence>
<reference evidence="3" key="1">
    <citation type="submission" date="2016-09" db="EMBL/GenBank/DDBJ databases">
        <title>Streptomyces puniciscabiei strain:TW1S1 Genome sequencing and assembly.</title>
        <authorList>
            <person name="Kim M.-K."/>
            <person name="Kim S.B."/>
        </authorList>
    </citation>
    <scope>NUCLEOTIDE SEQUENCE [LARGE SCALE GENOMIC DNA]</scope>
    <source>
        <strain evidence="3">TW1S1</strain>
    </source>
</reference>
<dbReference type="RefSeq" id="WP_069777002.1">
    <property type="nucleotide sequence ID" value="NZ_CP017248.1"/>
</dbReference>
<keyword evidence="3" id="KW-1185">Reference proteome</keyword>
<dbReference type="Proteomes" id="UP000094960">
    <property type="component" value="Chromosome"/>
</dbReference>
<dbReference type="SUPFAM" id="SSF109854">
    <property type="entry name" value="DinB/YfiT-like putative metalloenzymes"/>
    <property type="match status" value="1"/>
</dbReference>
<dbReference type="GO" id="GO:0046872">
    <property type="term" value="F:metal ion binding"/>
    <property type="evidence" value="ECO:0007669"/>
    <property type="project" value="InterPro"/>
</dbReference>
<protein>
    <submittedName>
        <fullName evidence="2">TIGR03086 family protein</fullName>
    </submittedName>
</protein>
<dbReference type="Pfam" id="PF11716">
    <property type="entry name" value="MDMPI_N"/>
    <property type="match status" value="1"/>
</dbReference>